<proteinExistence type="predicted"/>
<dbReference type="InterPro" id="IPR043751">
    <property type="entry name" value="DUF5696"/>
</dbReference>
<dbReference type="AlphaFoldDB" id="A0A9X2MMY9"/>
<name>A0A9X2MMY9_9BACL</name>
<dbReference type="RefSeq" id="WP_257444137.1">
    <property type="nucleotide sequence ID" value="NZ_JANIPJ010000004.1"/>
</dbReference>
<dbReference type="EMBL" id="JANIPJ010000004">
    <property type="protein sequence ID" value="MCR2803651.1"/>
    <property type="molecule type" value="Genomic_DNA"/>
</dbReference>
<accession>A0A9X2MMY9</accession>
<protein>
    <submittedName>
        <fullName evidence="2">DUF5696 domain-containing protein</fullName>
    </submittedName>
</protein>
<evidence type="ECO:0000313" key="2">
    <source>
        <dbReference type="EMBL" id="MCR2803651.1"/>
    </source>
</evidence>
<evidence type="ECO:0000313" key="3">
    <source>
        <dbReference type="Proteomes" id="UP001141950"/>
    </source>
</evidence>
<gene>
    <name evidence="2" type="ORF">NQZ67_07105</name>
</gene>
<dbReference type="Proteomes" id="UP001141950">
    <property type="component" value="Unassembled WGS sequence"/>
</dbReference>
<sequence>MKTKTKRYVALACVLAASVAGLLIYSQNKGVPAIRVDAYAEASAGKIERVDLKLGAGDELVPDMRLAAETDELALYYHPETAEFAVLNKNSGKVWRSNPADREEDAVASAFEKEVLASQLTLTFRDEAGRMNTVSSYADSVSKGQFQAEGIEGGFLLTYTMGDMSLGIDALPKLISKQRMEEKVLAQLDEDQAKYVSTRYYPLDGNPDVLERLDTAVSRELVLKRMLEAFQQAGYTAEDLAFDNEENGIGSGGAADRPSFTVPIHIRLDGDSLVATIPTGEIEESAGYNIRMLNMLGFFGAAGTKEEGYILVPDGTGSLIHLNNGKTNQEVYAQRLYGEDENDNSGRRGQVAESARLPVFGMKAGDEAWYAVIEQGDGIATVQADISGRNNSYNQVFAAFAIRGEDELELYKGNQVEEIQLLTEERYTGDVQVRYRFLSGDDADYSGMARSYRAHLEQQSVLKPLEEQASIPFFVSVLGAVDKRKSFLGVPYQGLVPMTTFEQAGSMAERLGADGITAVQMRYLGWFNDGMNHDIPAKVDVEGALGGLDALRGLSGKLEAMGGKLYPDVAFQHVFRDQGRFAPASDAARYVTREEATRTPYNRAFNSMDTDLGIYYLLSPAKLPYYVDRFLDGYRKTELDSVSLRDLGDKLHADYRVNRVVFRETAKAIVEEQLAEIKSRYPNVMVSGGNAYTLAYADRIINVPSSSSGFNITDESVPFYQMVLHGYADYAGSPLNLDNEQDLNLQLLRAVELGSAPHFLWSAESSSRLKFTAYDTMYSTNYEDWYDLAVDLYEKANEALSPLRHVKMDRHIRHGEDVVEMRYENGDSIFVNYSSQPVTIDGVRIEAMNFAKGGDGG</sequence>
<keyword evidence="1" id="KW-0732">Signal</keyword>
<organism evidence="2 3">
    <name type="scientific">Paenibacillus soyae</name>
    <dbReference type="NCBI Taxonomy" id="2969249"/>
    <lineage>
        <taxon>Bacteria</taxon>
        <taxon>Bacillati</taxon>
        <taxon>Bacillota</taxon>
        <taxon>Bacilli</taxon>
        <taxon>Bacillales</taxon>
        <taxon>Paenibacillaceae</taxon>
        <taxon>Paenibacillus</taxon>
    </lineage>
</organism>
<reference evidence="2" key="1">
    <citation type="submission" date="2022-08" db="EMBL/GenBank/DDBJ databases">
        <title>The genomic sequence of strain Paenibacillus sp. SCIV0701.</title>
        <authorList>
            <person name="Zhao H."/>
        </authorList>
    </citation>
    <scope>NUCLEOTIDE SEQUENCE</scope>
    <source>
        <strain evidence="2">SCIV0701</strain>
    </source>
</reference>
<evidence type="ECO:0000256" key="1">
    <source>
        <dbReference type="SAM" id="SignalP"/>
    </source>
</evidence>
<dbReference type="Pfam" id="PF18952">
    <property type="entry name" value="DUF5696"/>
    <property type="match status" value="1"/>
</dbReference>
<keyword evidence="3" id="KW-1185">Reference proteome</keyword>
<feature type="signal peptide" evidence="1">
    <location>
        <begin position="1"/>
        <end position="22"/>
    </location>
</feature>
<feature type="chain" id="PRO_5040910134" evidence="1">
    <location>
        <begin position="23"/>
        <end position="857"/>
    </location>
</feature>
<comment type="caution">
    <text evidence="2">The sequence shown here is derived from an EMBL/GenBank/DDBJ whole genome shotgun (WGS) entry which is preliminary data.</text>
</comment>